<proteinExistence type="predicted"/>
<gene>
    <name evidence="1" type="ORF">N0F65_002816</name>
</gene>
<dbReference type="EMBL" id="DAKRPA010000019">
    <property type="protein sequence ID" value="DBA03408.1"/>
    <property type="molecule type" value="Genomic_DNA"/>
</dbReference>
<organism evidence="1 2">
    <name type="scientific">Lagenidium giganteum</name>
    <dbReference type="NCBI Taxonomy" id="4803"/>
    <lineage>
        <taxon>Eukaryota</taxon>
        <taxon>Sar</taxon>
        <taxon>Stramenopiles</taxon>
        <taxon>Oomycota</taxon>
        <taxon>Peronosporomycetes</taxon>
        <taxon>Pythiales</taxon>
        <taxon>Pythiaceae</taxon>
    </lineage>
</organism>
<evidence type="ECO:0000313" key="2">
    <source>
        <dbReference type="Proteomes" id="UP001146120"/>
    </source>
</evidence>
<evidence type="ECO:0000313" key="1">
    <source>
        <dbReference type="EMBL" id="DBA03408.1"/>
    </source>
</evidence>
<keyword evidence="2" id="KW-1185">Reference proteome</keyword>
<name>A0AAV2ZE40_9STRA</name>
<reference evidence="1" key="1">
    <citation type="submission" date="2022-11" db="EMBL/GenBank/DDBJ databases">
        <authorList>
            <person name="Morgan W.R."/>
            <person name="Tartar A."/>
        </authorList>
    </citation>
    <scope>NUCLEOTIDE SEQUENCE</scope>
    <source>
        <strain evidence="1">ARSEF 373</strain>
    </source>
</reference>
<reference evidence="1" key="2">
    <citation type="journal article" date="2023" name="Microbiol Resour">
        <title>Decontamination and Annotation of the Draft Genome Sequence of the Oomycete Lagenidium giganteum ARSEF 373.</title>
        <authorList>
            <person name="Morgan W.R."/>
            <person name="Tartar A."/>
        </authorList>
    </citation>
    <scope>NUCLEOTIDE SEQUENCE</scope>
    <source>
        <strain evidence="1">ARSEF 373</strain>
    </source>
</reference>
<comment type="caution">
    <text evidence="1">The sequence shown here is derived from an EMBL/GenBank/DDBJ whole genome shotgun (WGS) entry which is preliminary data.</text>
</comment>
<sequence length="47" mass="5499">MYEYFLDENGQLQRSVDTTWRDLNGRNVLPGFEVRSAALDRVLNHDS</sequence>
<accession>A0AAV2ZE40</accession>
<protein>
    <submittedName>
        <fullName evidence="1">Uncharacterized protein</fullName>
    </submittedName>
</protein>
<dbReference type="AlphaFoldDB" id="A0AAV2ZE40"/>
<dbReference type="Proteomes" id="UP001146120">
    <property type="component" value="Unassembled WGS sequence"/>
</dbReference>